<dbReference type="EMBL" id="CP002062">
    <property type="protein sequence ID" value="ADJ15763.1"/>
    <property type="molecule type" value="Genomic_DNA"/>
</dbReference>
<evidence type="ECO:0000256" key="2">
    <source>
        <dbReference type="ARBA" id="ARBA00022438"/>
    </source>
</evidence>
<dbReference type="PATRIC" id="fig|795797.18.peg.2383"/>
<dbReference type="InterPro" id="IPR023367">
    <property type="entry name" value="Peptidase_M42_dom2"/>
</dbReference>
<protein>
    <submittedName>
        <fullName evidence="10">Cellulase</fullName>
    </submittedName>
</protein>
<dbReference type="STRING" id="795797.HacjB3_11900"/>
<keyword evidence="2" id="KW-0031">Aminopeptidase</keyword>
<evidence type="ECO:0000313" key="13">
    <source>
        <dbReference type="Proteomes" id="UP000011645"/>
    </source>
</evidence>
<dbReference type="Gene3D" id="3.40.630.10">
    <property type="entry name" value="Zn peptidases"/>
    <property type="match status" value="1"/>
</dbReference>
<dbReference type="PIRSF" id="PIRSF001123">
    <property type="entry name" value="PepA_GA"/>
    <property type="match status" value="1"/>
</dbReference>
<reference evidence="11 13" key="2">
    <citation type="journal article" date="2014" name="PLoS Genet.">
        <title>Phylogenetically driven sequencing of extremely halophilic archaea reveals strategies for static and dynamic osmo-response.</title>
        <authorList>
            <person name="Becker E.A."/>
            <person name="Seitzer P.M."/>
            <person name="Tritt A."/>
            <person name="Larsen D."/>
            <person name="Krusor M."/>
            <person name="Yao A.I."/>
            <person name="Wu D."/>
            <person name="Madern D."/>
            <person name="Eisen J.A."/>
            <person name="Darling A.E."/>
            <person name="Facciotti M.T."/>
        </authorList>
    </citation>
    <scope>NUCLEOTIDE SEQUENCE [LARGE SCALE GENOMIC DNA]</scope>
    <source>
        <strain evidence="11">B3</strain>
        <strain evidence="13">DSM 18796 / CECT 7217 / JCM 14584 / KCTC 4019 / B3</strain>
    </source>
</reference>
<feature type="binding site" evidence="8">
    <location>
        <position position="231"/>
    </location>
    <ligand>
        <name>Zn(2+)</name>
        <dbReference type="ChEBI" id="CHEBI:29105"/>
        <label>1</label>
    </ligand>
</feature>
<feature type="region of interest" description="Disordered" evidence="9">
    <location>
        <begin position="109"/>
        <end position="131"/>
    </location>
</feature>
<dbReference type="GeneID" id="9420194"/>
<name>D8J645_HALJB</name>
<keyword evidence="3" id="KW-0645">Protease</keyword>
<feature type="binding site" evidence="8">
    <location>
        <position position="178"/>
    </location>
    <ligand>
        <name>Zn(2+)</name>
        <dbReference type="ChEBI" id="CHEBI:29105"/>
        <label>2</label>
    </ligand>
</feature>
<evidence type="ECO:0000256" key="6">
    <source>
        <dbReference type="PIRNR" id="PIRNR001123"/>
    </source>
</evidence>
<evidence type="ECO:0000313" key="10">
    <source>
        <dbReference type="EMBL" id="ADJ15763.1"/>
    </source>
</evidence>
<dbReference type="AlphaFoldDB" id="D8J645"/>
<dbReference type="KEGG" id="hje:HacjB3_11900"/>
<keyword evidence="4 8" id="KW-0479">Metal-binding</keyword>
<dbReference type="HOGENOM" id="CLU_047249_1_0_2"/>
<sequence>MAVEPDFEYDLLERLTEARGVPGYEDRVRAIVREELTPHVEDLHTDAMGNVIGTVEGESAYSVVVAAHMDEIGFMVTHVDENGFLAVDPLGGFDPRVLKAQRATVHTRGGDLPGVIGSAPPHTLDEADREKTPKVEDVRIDLGLDAETVEERVSPGDLVTLDQGTEIVGEHVTGKAVDNRVSVLALIEAARRLDSPAVTVHFAATVQEEVGLRGANALGVDLDPDLAIALDTTVANDVPGFEEREYVTRCGEGVAIKLKDSSVITSPKVHRRLAAVAETEGISHQFEVLPAGGTDTAGFQTAAGAKPVGALSIPTRYLHTVTESAHLRDVGATIDLLSAFLDGETGEGDYRL</sequence>
<feature type="binding site" evidence="8">
    <location>
        <position position="319"/>
    </location>
    <ligand>
        <name>Zn(2+)</name>
        <dbReference type="ChEBI" id="CHEBI:29105"/>
        <label>2</label>
    </ligand>
</feature>
<dbReference type="OrthoDB" id="30642at2157"/>
<dbReference type="GO" id="GO:0006508">
    <property type="term" value="P:proteolysis"/>
    <property type="evidence" value="ECO:0007669"/>
    <property type="project" value="UniProtKB-KW"/>
</dbReference>
<gene>
    <name evidence="10" type="ordered locus">HacjB3_11900</name>
    <name evidence="11" type="ORF">C497_10728</name>
</gene>
<feature type="binding site" evidence="8">
    <location>
        <position position="209"/>
    </location>
    <ligand>
        <name>Zn(2+)</name>
        <dbReference type="ChEBI" id="CHEBI:29105"/>
        <label>2</label>
    </ligand>
</feature>
<dbReference type="RefSeq" id="WP_008416615.1">
    <property type="nucleotide sequence ID" value="NC_014297.1"/>
</dbReference>
<dbReference type="InterPro" id="IPR051464">
    <property type="entry name" value="Peptidase_M42_aminopept"/>
</dbReference>
<dbReference type="GO" id="GO:0046872">
    <property type="term" value="F:metal ion binding"/>
    <property type="evidence" value="ECO:0007669"/>
    <property type="project" value="UniProtKB-UniRule"/>
</dbReference>
<dbReference type="PANTHER" id="PTHR32481">
    <property type="entry name" value="AMINOPEPTIDASE"/>
    <property type="match status" value="1"/>
</dbReference>
<dbReference type="Proteomes" id="UP000000390">
    <property type="component" value="Chromosome"/>
</dbReference>
<dbReference type="eggNOG" id="arCOG01518">
    <property type="taxonomic scope" value="Archaea"/>
</dbReference>
<dbReference type="InterPro" id="IPR008007">
    <property type="entry name" value="Peptidase_M42"/>
</dbReference>
<dbReference type="CDD" id="cd05656">
    <property type="entry name" value="M42_Frv"/>
    <property type="match status" value="1"/>
</dbReference>
<dbReference type="PANTHER" id="PTHR32481:SF7">
    <property type="entry name" value="AMINOPEPTIDASE YHFE-RELATED"/>
    <property type="match status" value="1"/>
</dbReference>
<evidence type="ECO:0000313" key="12">
    <source>
        <dbReference type="Proteomes" id="UP000000390"/>
    </source>
</evidence>
<dbReference type="SUPFAM" id="SSF53187">
    <property type="entry name" value="Zn-dependent exopeptidases"/>
    <property type="match status" value="1"/>
</dbReference>
<dbReference type="Gene3D" id="2.40.30.40">
    <property type="entry name" value="Peptidase M42, domain 2"/>
    <property type="match status" value="1"/>
</dbReference>
<evidence type="ECO:0000256" key="9">
    <source>
        <dbReference type="SAM" id="MobiDB-lite"/>
    </source>
</evidence>
<feature type="binding site" evidence="8">
    <location>
        <position position="178"/>
    </location>
    <ligand>
        <name>Zn(2+)</name>
        <dbReference type="ChEBI" id="CHEBI:29105"/>
        <label>1</label>
    </ligand>
</feature>
<evidence type="ECO:0000256" key="1">
    <source>
        <dbReference type="ARBA" id="ARBA00006272"/>
    </source>
</evidence>
<keyword evidence="13" id="KW-1185">Reference proteome</keyword>
<feature type="active site" description="Proton acceptor" evidence="7">
    <location>
        <position position="208"/>
    </location>
</feature>
<comment type="cofactor">
    <cofactor evidence="8">
        <name>a divalent metal cation</name>
        <dbReference type="ChEBI" id="CHEBI:60240"/>
    </cofactor>
    <text evidence="8">Binds 2 divalent metal cations per subunit.</text>
</comment>
<dbReference type="Pfam" id="PF05343">
    <property type="entry name" value="Peptidase_M42"/>
    <property type="match status" value="1"/>
</dbReference>
<evidence type="ECO:0000256" key="3">
    <source>
        <dbReference type="ARBA" id="ARBA00022670"/>
    </source>
</evidence>
<evidence type="ECO:0000256" key="5">
    <source>
        <dbReference type="ARBA" id="ARBA00022801"/>
    </source>
</evidence>
<feature type="binding site" evidence="8">
    <location>
        <position position="68"/>
    </location>
    <ligand>
        <name>Zn(2+)</name>
        <dbReference type="ChEBI" id="CHEBI:29105"/>
        <label>1</label>
    </ligand>
</feature>
<dbReference type="EMBL" id="AOHV01000027">
    <property type="protein sequence ID" value="ELY37213.1"/>
    <property type="molecule type" value="Genomic_DNA"/>
</dbReference>
<dbReference type="Proteomes" id="UP000011645">
    <property type="component" value="Unassembled WGS sequence"/>
</dbReference>
<comment type="similarity">
    <text evidence="1 6">Belongs to the peptidase M42 family.</text>
</comment>
<evidence type="ECO:0000256" key="8">
    <source>
        <dbReference type="PIRSR" id="PIRSR001123-2"/>
    </source>
</evidence>
<evidence type="ECO:0000256" key="4">
    <source>
        <dbReference type="ARBA" id="ARBA00022723"/>
    </source>
</evidence>
<organism evidence="10 12">
    <name type="scientific">Halalkalicoccus jeotgali (strain DSM 18796 / CECT 7217 / JCM 14584 / KCTC 4019 / B3)</name>
    <dbReference type="NCBI Taxonomy" id="795797"/>
    <lineage>
        <taxon>Archaea</taxon>
        <taxon>Methanobacteriati</taxon>
        <taxon>Methanobacteriota</taxon>
        <taxon>Stenosarchaea group</taxon>
        <taxon>Halobacteria</taxon>
        <taxon>Halobacteriales</taxon>
        <taxon>Halococcaceae</taxon>
        <taxon>Halalkalicoccus</taxon>
    </lineage>
</organism>
<dbReference type="GO" id="GO:0004177">
    <property type="term" value="F:aminopeptidase activity"/>
    <property type="evidence" value="ECO:0007669"/>
    <property type="project" value="UniProtKB-UniRule"/>
</dbReference>
<accession>D8J645</accession>
<reference evidence="10 12" key="1">
    <citation type="journal article" date="2010" name="J. Bacteriol.">
        <title>Complete genome sequence of Halalkalicoccus jeotgali B3(T), an extremely halophilic archaeon.</title>
        <authorList>
            <person name="Roh S.W."/>
            <person name="Nam Y.D."/>
            <person name="Nam S.H."/>
            <person name="Choi S.H."/>
            <person name="Park H.S."/>
            <person name="Bae J.W."/>
        </authorList>
    </citation>
    <scope>NUCLEOTIDE SEQUENCE [LARGE SCALE GENOMIC DNA]</scope>
    <source>
        <strain evidence="10">B3</strain>
        <strain evidence="12">DSM 18796 / CECT 7217 / JCM 14584 / KCTC 4019 / B3</strain>
    </source>
</reference>
<evidence type="ECO:0000313" key="11">
    <source>
        <dbReference type="EMBL" id="ELY37213.1"/>
    </source>
</evidence>
<evidence type="ECO:0000256" key="7">
    <source>
        <dbReference type="PIRSR" id="PIRSR001123-1"/>
    </source>
</evidence>
<dbReference type="SUPFAM" id="SSF101821">
    <property type="entry name" value="Aminopeptidase/glucanase lid domain"/>
    <property type="match status" value="1"/>
</dbReference>
<proteinExistence type="inferred from homology"/>
<keyword evidence="5" id="KW-0378">Hydrolase</keyword>